<comment type="caution">
    <text evidence="1">The sequence shown here is derived from an EMBL/GenBank/DDBJ whole genome shotgun (WGS) entry which is preliminary data.</text>
</comment>
<organism evidence="1 2">
    <name type="scientific">Luoshenia tenuis</name>
    <dbReference type="NCBI Taxonomy" id="2763654"/>
    <lineage>
        <taxon>Bacteria</taxon>
        <taxon>Bacillati</taxon>
        <taxon>Bacillota</taxon>
        <taxon>Clostridia</taxon>
        <taxon>Christensenellales</taxon>
        <taxon>Christensenellaceae</taxon>
        <taxon>Luoshenia</taxon>
    </lineage>
</organism>
<sequence>MTAAQTARLLAVLTAAYPASKIRADQHTVALWQEMLGDLPEALVLAAAKRLIAISPYPPAIADVRRSAAEGLQEASGQPEADQAWTMLARAISRYGFYEGEAALRSLPEPVRRAAQRFGWRELCLSELDHQAVLRAQFIKTYEAERERERNNIRLPAQVQARLRALAQQGAKLSLKGGEADAGADAGSR</sequence>
<evidence type="ECO:0000313" key="1">
    <source>
        <dbReference type="EMBL" id="MBC8529729.1"/>
    </source>
</evidence>
<protein>
    <recommendedName>
        <fullName evidence="3">Replicative helicase inhibitor G39P N-terminal domain-containing protein</fullName>
    </recommendedName>
</protein>
<keyword evidence="2" id="KW-1185">Reference proteome</keyword>
<dbReference type="Gene3D" id="1.10.8.200">
    <property type="entry name" value="Replisome organizer (g39p helicase loader/inhibitor protein)"/>
    <property type="match status" value="1"/>
</dbReference>
<dbReference type="AlphaFoldDB" id="A0A926HMN2"/>
<name>A0A926HMN2_9FIRM</name>
<proteinExistence type="predicted"/>
<accession>A0A926HMN2</accession>
<dbReference type="Proteomes" id="UP000654279">
    <property type="component" value="Unassembled WGS sequence"/>
</dbReference>
<dbReference type="EMBL" id="JACRSO010000004">
    <property type="protein sequence ID" value="MBC8529729.1"/>
    <property type="molecule type" value="Genomic_DNA"/>
</dbReference>
<evidence type="ECO:0000313" key="2">
    <source>
        <dbReference type="Proteomes" id="UP000654279"/>
    </source>
</evidence>
<gene>
    <name evidence="1" type="ORF">H8699_09840</name>
</gene>
<dbReference type="RefSeq" id="WP_249285547.1">
    <property type="nucleotide sequence ID" value="NZ_JACRSO010000004.1"/>
</dbReference>
<evidence type="ECO:0008006" key="3">
    <source>
        <dbReference type="Google" id="ProtNLM"/>
    </source>
</evidence>
<reference evidence="1" key="1">
    <citation type="submission" date="2020-08" db="EMBL/GenBank/DDBJ databases">
        <title>Genome public.</title>
        <authorList>
            <person name="Liu C."/>
            <person name="Sun Q."/>
        </authorList>
    </citation>
    <scope>NUCLEOTIDE SEQUENCE</scope>
    <source>
        <strain evidence="1">NSJ-44</strain>
    </source>
</reference>